<dbReference type="OrthoDB" id="5398721at2"/>
<dbReference type="PANTHER" id="PTHR36154:SF1">
    <property type="entry name" value="DNA-BINDING TRANSCRIPTIONAL ACTIVATOR ALPA"/>
    <property type="match status" value="1"/>
</dbReference>
<dbReference type="InterPro" id="IPR052931">
    <property type="entry name" value="Prophage_regulatory_activator"/>
</dbReference>
<name>A0A369AUJ6_9BURK</name>
<reference evidence="1 2" key="1">
    <citation type="submission" date="2018-07" db="EMBL/GenBank/DDBJ databases">
        <title>Genomic Encyclopedia of Type Strains, Phase IV (KMG-IV): sequencing the most valuable type-strain genomes for metagenomic binning, comparative biology and taxonomic classification.</title>
        <authorList>
            <person name="Goeker M."/>
        </authorList>
    </citation>
    <scope>NUCLEOTIDE SEQUENCE [LARGE SCALE GENOMIC DNA]</scope>
    <source>
        <strain evidence="1 2">DSM 100911</strain>
    </source>
</reference>
<dbReference type="Proteomes" id="UP000252174">
    <property type="component" value="Unassembled WGS sequence"/>
</dbReference>
<organism evidence="1 2">
    <name type="scientific">Extensimonas vulgaris</name>
    <dbReference type="NCBI Taxonomy" id="1031594"/>
    <lineage>
        <taxon>Bacteria</taxon>
        <taxon>Pseudomonadati</taxon>
        <taxon>Pseudomonadota</taxon>
        <taxon>Betaproteobacteria</taxon>
        <taxon>Burkholderiales</taxon>
        <taxon>Comamonadaceae</taxon>
        <taxon>Extensimonas</taxon>
    </lineage>
</organism>
<dbReference type="Gene3D" id="1.10.238.160">
    <property type="match status" value="1"/>
</dbReference>
<dbReference type="Pfam" id="PF05930">
    <property type="entry name" value="Phage_AlpA"/>
    <property type="match status" value="1"/>
</dbReference>
<evidence type="ECO:0000313" key="1">
    <source>
        <dbReference type="EMBL" id="RCX11926.1"/>
    </source>
</evidence>
<accession>A0A369AUJ6</accession>
<protein>
    <submittedName>
        <fullName evidence="1">AlpA family transcriptional regulator</fullName>
    </submittedName>
</protein>
<gene>
    <name evidence="1" type="ORF">DFR45_101462</name>
</gene>
<dbReference type="AlphaFoldDB" id="A0A369AUJ6"/>
<comment type="caution">
    <text evidence="1">The sequence shown here is derived from an EMBL/GenBank/DDBJ whole genome shotgun (WGS) entry which is preliminary data.</text>
</comment>
<proteinExistence type="predicted"/>
<dbReference type="EMBL" id="QPJU01000001">
    <property type="protein sequence ID" value="RCX11926.1"/>
    <property type="molecule type" value="Genomic_DNA"/>
</dbReference>
<sequence>MEKLLRLPLVLNTVGVSKSKLYEMIGKGEFPKPIKIGQRTSAWPESAIRQWIEQRIAAAK</sequence>
<evidence type="ECO:0000313" key="2">
    <source>
        <dbReference type="Proteomes" id="UP000252174"/>
    </source>
</evidence>
<dbReference type="InterPro" id="IPR010260">
    <property type="entry name" value="AlpA"/>
</dbReference>
<keyword evidence="2" id="KW-1185">Reference proteome</keyword>
<dbReference type="PANTHER" id="PTHR36154">
    <property type="entry name" value="DNA-BINDING TRANSCRIPTIONAL ACTIVATOR ALPA"/>
    <property type="match status" value="1"/>
</dbReference>
<dbReference type="RefSeq" id="WP_114482056.1">
    <property type="nucleotide sequence ID" value="NZ_QPJU01000001.1"/>
</dbReference>